<accession>A0AA36J4E5</accession>
<dbReference type="EMBL" id="CAUJNA010003296">
    <property type="protein sequence ID" value="CAJ1398338.1"/>
    <property type="molecule type" value="Genomic_DNA"/>
</dbReference>
<protein>
    <submittedName>
        <fullName evidence="2">Uncharacterized protein</fullName>
    </submittedName>
</protein>
<reference evidence="2" key="1">
    <citation type="submission" date="2023-08" db="EMBL/GenBank/DDBJ databases">
        <authorList>
            <person name="Chen Y."/>
            <person name="Shah S."/>
            <person name="Dougan E. K."/>
            <person name="Thang M."/>
            <person name="Chan C."/>
        </authorList>
    </citation>
    <scope>NUCLEOTIDE SEQUENCE</scope>
</reference>
<dbReference type="Proteomes" id="UP001178507">
    <property type="component" value="Unassembled WGS sequence"/>
</dbReference>
<keyword evidence="1" id="KW-1133">Transmembrane helix</keyword>
<keyword evidence="1" id="KW-0812">Transmembrane</keyword>
<keyword evidence="1" id="KW-0472">Membrane</keyword>
<evidence type="ECO:0000313" key="2">
    <source>
        <dbReference type="EMBL" id="CAJ1398338.1"/>
    </source>
</evidence>
<sequence>MAFDWAACYGLGLAALIQSEQVTPVFMNLFVEPKEYHLGTFGSIWKDWHSVGCAFVGLVNLAVARDVDKTDFAAGGRAKIAFCSAFIFFVWGAQNTYFCIMRQDVFKKFMWFNALACLGTAALSFHAGVSQ</sequence>
<name>A0AA36J4E5_9DINO</name>
<feature type="transmembrane region" description="Helical" evidence="1">
    <location>
        <begin position="78"/>
        <end position="98"/>
    </location>
</feature>
<evidence type="ECO:0000256" key="1">
    <source>
        <dbReference type="SAM" id="Phobius"/>
    </source>
</evidence>
<proteinExistence type="predicted"/>
<dbReference type="AlphaFoldDB" id="A0AA36J4E5"/>
<feature type="transmembrane region" description="Helical" evidence="1">
    <location>
        <begin position="110"/>
        <end position="129"/>
    </location>
</feature>
<organism evidence="2 3">
    <name type="scientific">Effrenium voratum</name>
    <dbReference type="NCBI Taxonomy" id="2562239"/>
    <lineage>
        <taxon>Eukaryota</taxon>
        <taxon>Sar</taxon>
        <taxon>Alveolata</taxon>
        <taxon>Dinophyceae</taxon>
        <taxon>Suessiales</taxon>
        <taxon>Symbiodiniaceae</taxon>
        <taxon>Effrenium</taxon>
    </lineage>
</organism>
<comment type="caution">
    <text evidence="2">The sequence shown here is derived from an EMBL/GenBank/DDBJ whole genome shotgun (WGS) entry which is preliminary data.</text>
</comment>
<keyword evidence="3" id="KW-1185">Reference proteome</keyword>
<evidence type="ECO:0000313" key="3">
    <source>
        <dbReference type="Proteomes" id="UP001178507"/>
    </source>
</evidence>
<gene>
    <name evidence="2" type="ORF">EVOR1521_LOCUS22153</name>
</gene>